<reference evidence="2 3" key="1">
    <citation type="submission" date="2022-10" db="EMBL/GenBank/DDBJ databases">
        <title>Paenibacillus description and whole genome data of maize root bacterial community.</title>
        <authorList>
            <person name="Marton D."/>
            <person name="Farkas M."/>
            <person name="Cserhati M."/>
        </authorList>
    </citation>
    <scope>NUCLEOTIDE SEQUENCE [LARGE SCALE GENOMIC DNA]</scope>
    <source>
        <strain evidence="2 3">P96</strain>
    </source>
</reference>
<feature type="domain" description="HTH cro/C1-type" evidence="1">
    <location>
        <begin position="26"/>
        <end position="65"/>
    </location>
</feature>
<proteinExistence type="predicted"/>
<dbReference type="InterPro" id="IPR010982">
    <property type="entry name" value="Lambda_DNA-bd_dom_sf"/>
</dbReference>
<sequence length="78" mass="9050">MSVIKCNIRVLMAKHRIDDIKELMQKSGLSRNSINKLYRETNIETVKLETLFKLCDTFNCELSDLIEYVPEQAGKESI</sequence>
<keyword evidence="3" id="KW-1185">Reference proteome</keyword>
<comment type="caution">
    <text evidence="2">The sequence shown here is derived from an EMBL/GenBank/DDBJ whole genome shotgun (WGS) entry which is preliminary data.</text>
</comment>
<dbReference type="PROSITE" id="PS50943">
    <property type="entry name" value="HTH_CROC1"/>
    <property type="match status" value="1"/>
</dbReference>
<evidence type="ECO:0000313" key="2">
    <source>
        <dbReference type="EMBL" id="MDP4097985.1"/>
    </source>
</evidence>
<protein>
    <submittedName>
        <fullName evidence="2">Helix-turn-helix transcriptional regulator</fullName>
    </submittedName>
</protein>
<name>A0ABT9FTN7_9BACL</name>
<dbReference type="SUPFAM" id="SSF47413">
    <property type="entry name" value="lambda repressor-like DNA-binding domains"/>
    <property type="match status" value="1"/>
</dbReference>
<dbReference type="Gene3D" id="1.10.260.40">
    <property type="entry name" value="lambda repressor-like DNA-binding domains"/>
    <property type="match status" value="1"/>
</dbReference>
<evidence type="ECO:0000259" key="1">
    <source>
        <dbReference type="PROSITE" id="PS50943"/>
    </source>
</evidence>
<dbReference type="Proteomes" id="UP001241848">
    <property type="component" value="Unassembled WGS sequence"/>
</dbReference>
<dbReference type="RefSeq" id="WP_305755608.1">
    <property type="nucleotide sequence ID" value="NZ_JAPCKK010000017.1"/>
</dbReference>
<dbReference type="InterPro" id="IPR001387">
    <property type="entry name" value="Cro/C1-type_HTH"/>
</dbReference>
<organism evidence="2 3">
    <name type="scientific">Paenibacillus zeirhizosphaerae</name>
    <dbReference type="NCBI Taxonomy" id="2987519"/>
    <lineage>
        <taxon>Bacteria</taxon>
        <taxon>Bacillati</taxon>
        <taxon>Bacillota</taxon>
        <taxon>Bacilli</taxon>
        <taxon>Bacillales</taxon>
        <taxon>Paenibacillaceae</taxon>
        <taxon>Paenibacillus</taxon>
    </lineage>
</organism>
<dbReference type="Pfam" id="PF13443">
    <property type="entry name" value="HTH_26"/>
    <property type="match status" value="1"/>
</dbReference>
<dbReference type="EMBL" id="JAPCKK010000017">
    <property type="protein sequence ID" value="MDP4097985.1"/>
    <property type="molecule type" value="Genomic_DNA"/>
</dbReference>
<evidence type="ECO:0000313" key="3">
    <source>
        <dbReference type="Proteomes" id="UP001241848"/>
    </source>
</evidence>
<accession>A0ABT9FTN7</accession>
<gene>
    <name evidence="2" type="ORF">OIN60_14580</name>
</gene>